<keyword evidence="5 11" id="KW-1133">Transmembrane helix</keyword>
<feature type="region of interest" description="Disordered" evidence="10">
    <location>
        <begin position="1"/>
        <end position="47"/>
    </location>
</feature>
<dbReference type="GO" id="GO:0005635">
    <property type="term" value="C:nuclear envelope"/>
    <property type="evidence" value="ECO:0007669"/>
    <property type="project" value="UniProtKB-SubCell"/>
</dbReference>
<dbReference type="InterPro" id="IPR008662">
    <property type="entry name" value="TOIP1/2"/>
</dbReference>
<accession>A0A6J0TA08</accession>
<keyword evidence="3" id="KW-0597">Phosphoprotein</keyword>
<dbReference type="InterPro" id="IPR046753">
    <property type="entry name" value="TOIP1/2_C"/>
</dbReference>
<reference evidence="14" key="1">
    <citation type="submission" date="2025-08" db="UniProtKB">
        <authorList>
            <consortium name="RefSeq"/>
        </authorList>
    </citation>
    <scope>IDENTIFICATION</scope>
</reference>
<evidence type="ECO:0000256" key="7">
    <source>
        <dbReference type="ARBA" id="ARBA00023180"/>
    </source>
</evidence>
<evidence type="ECO:0000256" key="5">
    <source>
        <dbReference type="ARBA" id="ARBA00022989"/>
    </source>
</evidence>
<evidence type="ECO:0000256" key="2">
    <source>
        <dbReference type="ARBA" id="ARBA00007860"/>
    </source>
</evidence>
<gene>
    <name evidence="14" type="primary">TOR1AIP2</name>
</gene>
<dbReference type="Gene3D" id="3.40.50.12190">
    <property type="match status" value="1"/>
</dbReference>
<name>A0A6J0TA08_9SAUR</name>
<evidence type="ECO:0000256" key="9">
    <source>
        <dbReference type="ARBA" id="ARBA00037847"/>
    </source>
</evidence>
<dbReference type="InterPro" id="IPR038599">
    <property type="entry name" value="LAP1C-like_C_sf"/>
</dbReference>
<feature type="region of interest" description="Disordered" evidence="10">
    <location>
        <begin position="268"/>
        <end position="294"/>
    </location>
</feature>
<dbReference type="Proteomes" id="UP001652642">
    <property type="component" value="Chromosome 4"/>
</dbReference>
<dbReference type="KEGG" id="pvt:110077043"/>
<feature type="domain" description="Torsin-1A-interacting protein 1/2 AAA+ activator" evidence="12">
    <location>
        <begin position="382"/>
        <end position="606"/>
    </location>
</feature>
<dbReference type="GeneID" id="110077043"/>
<sequence length="615" mass="68371">MAEITQTVQKELLKEDEPTSQTVFQPPNSENSLVSTQQNQTEETKKDSLLEMHLNSEGIPLKTENSMPPRCTVEISPVASVFLEGSSVDKDVVDFSDEKIGCSYDVTSRKTIFQSPRGTNTLANIHHYASEERKKDSLLEMHLDSYGDSQKTKTSDSLGCSLRISLRTTVFPEGSSVDKDMVDSSDEKTDYSGELMSQKQMFLQSPNSEYSLASTQQKESEDMKENSWLEKCLDSDGSPQKTGMSEISGCSAGISSVVTAFPEVSFKGEDEVDLSDEKSEHSAHATVQDSPVEKECSSSEIVLEEKLSCSLSQQSQHSECSENHPKVHFNQKKETLLRKPRGTERKRSMTDDFTTHGVFLTVIILLVAVFISTSGFYTSRLPVMPKNPVVEAFLSSFEPLKNSFPGQSPYLWDRVRKVLQKHLNVSRHTEPAILIFAAAQDAEATLKCLTTHIADAYSLSLKGSTVHVDGASKSTLSSDSAKLAMDEKLSFGFRGGGKAAVVHHFELLPAGSTLIFYKYCDHESAAFKDVALIFTVLLEDEKLERNVSPQIVEENVRDFLWDTFTNSDAPLSYNHMDTDKLSGLWSRISHLVLPVHPVQAIEDMGCHLQMELRKN</sequence>
<evidence type="ECO:0000313" key="13">
    <source>
        <dbReference type="Proteomes" id="UP001652642"/>
    </source>
</evidence>
<evidence type="ECO:0000256" key="3">
    <source>
        <dbReference type="ARBA" id="ARBA00022553"/>
    </source>
</evidence>
<organism evidence="13 14">
    <name type="scientific">Pogona vitticeps</name>
    <name type="common">central bearded dragon</name>
    <dbReference type="NCBI Taxonomy" id="103695"/>
    <lineage>
        <taxon>Eukaryota</taxon>
        <taxon>Metazoa</taxon>
        <taxon>Chordata</taxon>
        <taxon>Craniata</taxon>
        <taxon>Vertebrata</taxon>
        <taxon>Euteleostomi</taxon>
        <taxon>Lepidosauria</taxon>
        <taxon>Squamata</taxon>
        <taxon>Bifurcata</taxon>
        <taxon>Unidentata</taxon>
        <taxon>Episquamata</taxon>
        <taxon>Toxicofera</taxon>
        <taxon>Iguania</taxon>
        <taxon>Acrodonta</taxon>
        <taxon>Agamidae</taxon>
        <taxon>Amphibolurinae</taxon>
        <taxon>Pogona</taxon>
    </lineage>
</organism>
<proteinExistence type="inferred from homology"/>
<dbReference type="Pfam" id="PF05609">
    <property type="entry name" value="LAP1_C"/>
    <property type="match status" value="1"/>
</dbReference>
<evidence type="ECO:0000256" key="4">
    <source>
        <dbReference type="ARBA" id="ARBA00022692"/>
    </source>
</evidence>
<dbReference type="OrthoDB" id="6258998at2759"/>
<keyword evidence="7" id="KW-0325">Glycoprotein</keyword>
<feature type="compositionally biased region" description="Polar residues" evidence="10">
    <location>
        <begin position="19"/>
        <end position="41"/>
    </location>
</feature>
<protein>
    <submittedName>
        <fullName evidence="14">Uncharacterized protein TOR1AIP2 isoform X1</fullName>
    </submittedName>
</protein>
<dbReference type="PANTHER" id="PTHR18843:SF2">
    <property type="entry name" value="TORSIN-1A-INTERACTING PROTEIN 2"/>
    <property type="match status" value="1"/>
</dbReference>
<comment type="similarity">
    <text evidence="2">Belongs to the TOR1AIP family.</text>
</comment>
<feature type="transmembrane region" description="Helical" evidence="11">
    <location>
        <begin position="357"/>
        <end position="377"/>
    </location>
</feature>
<evidence type="ECO:0000256" key="6">
    <source>
        <dbReference type="ARBA" id="ARBA00023136"/>
    </source>
</evidence>
<dbReference type="CTD" id="163590"/>
<dbReference type="GO" id="GO:0061024">
    <property type="term" value="P:membrane organization"/>
    <property type="evidence" value="ECO:0007669"/>
    <property type="project" value="TreeGrafter"/>
</dbReference>
<evidence type="ECO:0000256" key="8">
    <source>
        <dbReference type="ARBA" id="ARBA00023242"/>
    </source>
</evidence>
<dbReference type="PANTHER" id="PTHR18843">
    <property type="entry name" value="TORSIN-1A-INTERACTING PROTEIN"/>
    <property type="match status" value="1"/>
</dbReference>
<keyword evidence="8" id="KW-0539">Nucleus</keyword>
<evidence type="ECO:0000256" key="1">
    <source>
        <dbReference type="ARBA" id="ARBA00004259"/>
    </source>
</evidence>
<evidence type="ECO:0000256" key="10">
    <source>
        <dbReference type="SAM" id="MobiDB-lite"/>
    </source>
</evidence>
<keyword evidence="6 11" id="KW-0472">Membrane</keyword>
<dbReference type="GO" id="GO:0001671">
    <property type="term" value="F:ATPase activator activity"/>
    <property type="evidence" value="ECO:0007669"/>
    <property type="project" value="InterPro"/>
</dbReference>
<dbReference type="GO" id="GO:0016020">
    <property type="term" value="C:membrane"/>
    <property type="evidence" value="ECO:0007669"/>
    <property type="project" value="TreeGrafter"/>
</dbReference>
<dbReference type="RefSeq" id="XP_020645376.2">
    <property type="nucleotide sequence ID" value="XM_020789717.2"/>
</dbReference>
<dbReference type="AlphaFoldDB" id="A0A6J0TA08"/>
<comment type="subcellular location">
    <subcellularLocation>
        <location evidence="9">Endomembrane system</location>
        <topology evidence="9">Single-pass membrane protein</topology>
    </subcellularLocation>
    <subcellularLocation>
        <location evidence="1">Nucleus envelope</location>
    </subcellularLocation>
</comment>
<evidence type="ECO:0000256" key="11">
    <source>
        <dbReference type="SAM" id="Phobius"/>
    </source>
</evidence>
<evidence type="ECO:0000259" key="12">
    <source>
        <dbReference type="Pfam" id="PF05609"/>
    </source>
</evidence>
<evidence type="ECO:0000313" key="14">
    <source>
        <dbReference type="RefSeq" id="XP_020645376.2"/>
    </source>
</evidence>
<dbReference type="InParanoid" id="A0A6J0TA08"/>
<keyword evidence="13" id="KW-1185">Reference proteome</keyword>
<keyword evidence="4 11" id="KW-0812">Transmembrane</keyword>